<dbReference type="RefSeq" id="WP_010577139.1">
    <property type="nucleotide sequence ID" value="NZ_AHMT02000005.1"/>
</dbReference>
<dbReference type="InterPro" id="IPR036866">
    <property type="entry name" value="RibonucZ/Hydroxyglut_hydro"/>
</dbReference>
<feature type="region of interest" description="Disordered" evidence="1">
    <location>
        <begin position="54"/>
        <end position="75"/>
    </location>
</feature>
<accession>V6IG68</accession>
<evidence type="ECO:0000313" key="3">
    <source>
        <dbReference type="Proteomes" id="UP000018747"/>
    </source>
</evidence>
<evidence type="ECO:0000256" key="1">
    <source>
        <dbReference type="SAM" id="MobiDB-lite"/>
    </source>
</evidence>
<name>V6IG68_9LEPT</name>
<keyword evidence="3" id="KW-1185">Reference proteome</keyword>
<organism evidence="2 3">
    <name type="scientific">Leptospira alexanderi serovar Manhao 3 str. L 60</name>
    <dbReference type="NCBI Taxonomy" id="1049759"/>
    <lineage>
        <taxon>Bacteria</taxon>
        <taxon>Pseudomonadati</taxon>
        <taxon>Spirochaetota</taxon>
        <taxon>Spirochaetia</taxon>
        <taxon>Leptospirales</taxon>
        <taxon>Leptospiraceae</taxon>
        <taxon>Leptospira</taxon>
    </lineage>
</organism>
<gene>
    <name evidence="2" type="ORF">LEP1GSC062_0445</name>
</gene>
<dbReference type="Proteomes" id="UP000018747">
    <property type="component" value="Unassembled WGS sequence"/>
</dbReference>
<feature type="compositionally biased region" description="Polar residues" evidence="1">
    <location>
        <begin position="65"/>
        <end position="75"/>
    </location>
</feature>
<dbReference type="STRING" id="100053.GCA_002009845_00550"/>
<dbReference type="AlphaFoldDB" id="V6IG68"/>
<dbReference type="SUPFAM" id="SSF56281">
    <property type="entry name" value="Metallo-hydrolase/oxidoreductase"/>
    <property type="match status" value="1"/>
</dbReference>
<dbReference type="EMBL" id="AHMT02000005">
    <property type="protein sequence ID" value="EQA64548.1"/>
    <property type="molecule type" value="Genomic_DNA"/>
</dbReference>
<comment type="caution">
    <text evidence="2">The sequence shown here is derived from an EMBL/GenBank/DDBJ whole genome shotgun (WGS) entry which is preliminary data.</text>
</comment>
<protein>
    <submittedName>
        <fullName evidence="2">Uncharacterized protein</fullName>
    </submittedName>
</protein>
<dbReference type="OrthoDB" id="9803916at2"/>
<sequence>MSNPDFHLQKTSGKKSNVETLRYGQAIYRNGVKISFHSADPILGSAQIRIESNTREKYSNRRRLQNGSRFDLQTN</sequence>
<proteinExistence type="predicted"/>
<evidence type="ECO:0000313" key="2">
    <source>
        <dbReference type="EMBL" id="EQA64548.1"/>
    </source>
</evidence>
<reference evidence="2" key="1">
    <citation type="submission" date="2013-05" db="EMBL/GenBank/DDBJ databases">
        <authorList>
            <person name="Harkins D.M."/>
            <person name="Durkin A.S."/>
            <person name="Brinkac L.M."/>
            <person name="Haft D.H."/>
            <person name="Selengut J.D."/>
            <person name="Sanka R."/>
            <person name="DePew J."/>
            <person name="Purushe J."/>
            <person name="Hartskeerl R.A."/>
            <person name="Ahmed A."/>
            <person name="van der Linden H."/>
            <person name="Goris M.G.A."/>
            <person name="Vinetz J.M."/>
            <person name="Sutton G.G."/>
            <person name="Nierman W.C."/>
            <person name="Fouts D.E."/>
        </authorList>
    </citation>
    <scope>NUCLEOTIDE SEQUENCE [LARGE SCALE GENOMIC DNA]</scope>
    <source>
        <strain evidence="2">L 60</strain>
    </source>
</reference>